<dbReference type="InterPro" id="IPR011600">
    <property type="entry name" value="Pept_C14_caspase"/>
</dbReference>
<protein>
    <recommendedName>
        <fullName evidence="3">Caspase family p20 domain-containing protein</fullName>
    </recommendedName>
</protein>
<comment type="similarity">
    <text evidence="1">Belongs to the peptidase C14A family.</text>
</comment>
<dbReference type="SMART" id="SM00115">
    <property type="entry name" value="CASc"/>
    <property type="match status" value="1"/>
</dbReference>
<evidence type="ECO:0000313" key="5">
    <source>
        <dbReference type="Proteomes" id="UP000501534"/>
    </source>
</evidence>
<dbReference type="Pfam" id="PF00656">
    <property type="entry name" value="Peptidase_C14"/>
    <property type="match status" value="1"/>
</dbReference>
<feature type="domain" description="Caspase family p20" evidence="3">
    <location>
        <begin position="30"/>
        <end position="159"/>
    </location>
</feature>
<evidence type="ECO:0000313" key="4">
    <source>
        <dbReference type="EMBL" id="QJR12457.1"/>
    </source>
</evidence>
<gene>
    <name evidence="4" type="ORF">DSM104443_03543</name>
</gene>
<feature type="chain" id="PRO_5026710625" description="Caspase family p20 domain-containing protein" evidence="2">
    <location>
        <begin position="20"/>
        <end position="464"/>
    </location>
</feature>
<dbReference type="RefSeq" id="WP_171094680.1">
    <property type="nucleotide sequence ID" value="NZ_CP053069.1"/>
</dbReference>
<dbReference type="KEGG" id="uru:DSM104443_03543"/>
<dbReference type="Proteomes" id="UP000501534">
    <property type="component" value="Chromosome"/>
</dbReference>
<dbReference type="GO" id="GO:0006508">
    <property type="term" value="P:proteolysis"/>
    <property type="evidence" value="ECO:0007669"/>
    <property type="project" value="InterPro"/>
</dbReference>
<dbReference type="Gene3D" id="3.40.50.1460">
    <property type="match status" value="1"/>
</dbReference>
<feature type="signal peptide" evidence="2">
    <location>
        <begin position="1"/>
        <end position="19"/>
    </location>
</feature>
<proteinExistence type="inferred from homology"/>
<dbReference type="InterPro" id="IPR001309">
    <property type="entry name" value="Pept_C14_p20"/>
</dbReference>
<dbReference type="InterPro" id="IPR052039">
    <property type="entry name" value="Caspase-related_regulators"/>
</dbReference>
<keyword evidence="5" id="KW-1185">Reference proteome</keyword>
<dbReference type="InterPro" id="IPR029030">
    <property type="entry name" value="Caspase-like_dom_sf"/>
</dbReference>
<dbReference type="EMBL" id="CP053069">
    <property type="protein sequence ID" value="QJR12457.1"/>
    <property type="molecule type" value="Genomic_DNA"/>
</dbReference>
<reference evidence="4 5" key="1">
    <citation type="submission" date="2020-04" db="EMBL/GenBank/DDBJ databases">
        <title>Usitatibacter rugosus gen. nov., sp. nov. and Usitatibacter palustris sp. nov., novel members of Usitatibacteraceae fam. nov. within the order Nitrosomonadales isolated from soil.</title>
        <authorList>
            <person name="Huber K.J."/>
            <person name="Neumann-Schaal M."/>
            <person name="Geppert A."/>
            <person name="Luckner M."/>
            <person name="Wanner G."/>
            <person name="Overmann J."/>
        </authorList>
    </citation>
    <scope>NUCLEOTIDE SEQUENCE [LARGE SCALE GENOMIC DNA]</scope>
    <source>
        <strain evidence="4 5">0125_3</strain>
    </source>
</reference>
<evidence type="ECO:0000256" key="1">
    <source>
        <dbReference type="ARBA" id="ARBA00010134"/>
    </source>
</evidence>
<sequence>MKSVSIAAILLVTCAAAFAQAPAAPPAAKPDRLALVIGNAAYKDAPLINPLNDAADMEKALKASGFTVIRRDNATLREMHLAIREFGDRLGRQSTGLFYFSGHGLQVRGRNYLLPVDADVQREDEVAFAALDLGAVMEKLDSAKNPVNIVVLDACRNNPFGTRLAPTAKGLAQVDAPPGSFIAFATAPGSTASDGAGRNGLYTTHLVKQMDRTGAGIEDVFKAVRASVRTESKSVQVPWESTSLETAFYFRPAPIVAAAPAPVKTAAAVKGPRADPSKRTLPTAVGAPPNFAVGDAWTYRIVNKIDNTERTFTTRVTAIAGDRVEYSNGNVSDIVGNPTRVQRGERVENHTPSAQAYVFPLVPGSTFQIKSSQETAGRHYDLVTDLRIGEEEDVETPAGKFRAIRIDRVANWKQRNNKNDGVNTWTYWYSSTVKRFVAGEQSNVTAAGKVLMRERQELVSYAVK</sequence>
<accession>A0A6M4H3P4</accession>
<dbReference type="Gene3D" id="2.40.360.20">
    <property type="match status" value="1"/>
</dbReference>
<evidence type="ECO:0000259" key="3">
    <source>
        <dbReference type="PROSITE" id="PS50208"/>
    </source>
</evidence>
<name>A0A6M4H3P4_9PROT</name>
<keyword evidence="2" id="KW-0732">Signal</keyword>
<dbReference type="InterPro" id="IPR015917">
    <property type="entry name" value="Pept_C14A"/>
</dbReference>
<organism evidence="4 5">
    <name type="scientific">Usitatibacter rugosus</name>
    <dbReference type="NCBI Taxonomy" id="2732067"/>
    <lineage>
        <taxon>Bacteria</taxon>
        <taxon>Pseudomonadati</taxon>
        <taxon>Pseudomonadota</taxon>
        <taxon>Betaproteobacteria</taxon>
        <taxon>Nitrosomonadales</taxon>
        <taxon>Usitatibacteraceae</taxon>
        <taxon>Usitatibacter</taxon>
    </lineage>
</organism>
<dbReference type="SUPFAM" id="SSF52129">
    <property type="entry name" value="Caspase-like"/>
    <property type="match status" value="1"/>
</dbReference>
<evidence type="ECO:0000256" key="2">
    <source>
        <dbReference type="SAM" id="SignalP"/>
    </source>
</evidence>
<dbReference type="PANTHER" id="PTHR22576">
    <property type="entry name" value="MUCOSA ASSOCIATED LYMPHOID TISSUE LYMPHOMA TRANSLOCATION PROTEIN 1/PARACASPASE"/>
    <property type="match status" value="1"/>
</dbReference>
<dbReference type="GO" id="GO:0004197">
    <property type="term" value="F:cysteine-type endopeptidase activity"/>
    <property type="evidence" value="ECO:0007669"/>
    <property type="project" value="InterPro"/>
</dbReference>
<dbReference type="AlphaFoldDB" id="A0A6M4H3P4"/>
<dbReference type="PANTHER" id="PTHR22576:SF37">
    <property type="entry name" value="MUCOSA-ASSOCIATED LYMPHOID TISSUE LYMPHOMA TRANSLOCATION PROTEIN 1"/>
    <property type="match status" value="1"/>
</dbReference>
<dbReference type="PROSITE" id="PS50208">
    <property type="entry name" value="CASPASE_P20"/>
    <property type="match status" value="1"/>
</dbReference>